<dbReference type="AlphaFoldDB" id="A0A2P2NJ89"/>
<sequence length="118" mass="13402">MYTMEKRKETKKIKKDQVLVVQLDSLVPSWTMVTVLLVVNSSNRKEVVVNQLSTYPPIPSLPHPWKVLCVHQFEGTKMQSSILVPALACPPHCQFFCLPASLGAPQTILYRSIHNHHQ</sequence>
<evidence type="ECO:0000313" key="1">
    <source>
        <dbReference type="EMBL" id="MBX42529.1"/>
    </source>
</evidence>
<dbReference type="EMBL" id="GGEC01062045">
    <property type="protein sequence ID" value="MBX42529.1"/>
    <property type="molecule type" value="Transcribed_RNA"/>
</dbReference>
<name>A0A2P2NJ89_RHIMU</name>
<protein>
    <submittedName>
        <fullName evidence="1">Uncharacterized protein</fullName>
    </submittedName>
</protein>
<accession>A0A2P2NJ89</accession>
<proteinExistence type="predicted"/>
<organism evidence="1">
    <name type="scientific">Rhizophora mucronata</name>
    <name type="common">Asiatic mangrove</name>
    <dbReference type="NCBI Taxonomy" id="61149"/>
    <lineage>
        <taxon>Eukaryota</taxon>
        <taxon>Viridiplantae</taxon>
        <taxon>Streptophyta</taxon>
        <taxon>Embryophyta</taxon>
        <taxon>Tracheophyta</taxon>
        <taxon>Spermatophyta</taxon>
        <taxon>Magnoliopsida</taxon>
        <taxon>eudicotyledons</taxon>
        <taxon>Gunneridae</taxon>
        <taxon>Pentapetalae</taxon>
        <taxon>rosids</taxon>
        <taxon>fabids</taxon>
        <taxon>Malpighiales</taxon>
        <taxon>Rhizophoraceae</taxon>
        <taxon>Rhizophora</taxon>
    </lineage>
</organism>
<reference evidence="1" key="1">
    <citation type="submission" date="2018-02" db="EMBL/GenBank/DDBJ databases">
        <title>Rhizophora mucronata_Transcriptome.</title>
        <authorList>
            <person name="Meera S.P."/>
            <person name="Sreeshan A."/>
            <person name="Augustine A."/>
        </authorList>
    </citation>
    <scope>NUCLEOTIDE SEQUENCE</scope>
    <source>
        <tissue evidence="1">Leaf</tissue>
    </source>
</reference>